<evidence type="ECO:0000313" key="2">
    <source>
        <dbReference type="Proteomes" id="UP001178277"/>
    </source>
</evidence>
<evidence type="ECO:0000313" key="1">
    <source>
        <dbReference type="EMBL" id="MDP1421295.1"/>
    </source>
</evidence>
<proteinExistence type="predicted"/>
<dbReference type="AlphaFoldDB" id="A0AA90P421"/>
<protein>
    <submittedName>
        <fullName evidence="1">Uncharacterized protein</fullName>
    </submittedName>
</protein>
<comment type="caution">
    <text evidence="1">The sequence shown here is derived from an EMBL/GenBank/DDBJ whole genome shotgun (WGS) entry which is preliminary data.</text>
</comment>
<reference evidence="1" key="1">
    <citation type="submission" date="2023-07" db="EMBL/GenBank/DDBJ databases">
        <title>Murine gut Bacillus species.</title>
        <authorList>
            <person name="Gutman E."/>
            <person name="Hashuel R."/>
            <person name="Litvak Y."/>
        </authorList>
    </citation>
    <scope>NUCLEOTIDE SEQUENCE</scope>
    <source>
        <strain evidence="1">RU283</strain>
    </source>
</reference>
<dbReference type="EMBL" id="JAUUTP010000037">
    <property type="protein sequence ID" value="MDP1421295.1"/>
    <property type="molecule type" value="Genomic_DNA"/>
</dbReference>
<organism evidence="1 2">
    <name type="scientific">Peribacillus simplex</name>
    <dbReference type="NCBI Taxonomy" id="1478"/>
    <lineage>
        <taxon>Bacteria</taxon>
        <taxon>Bacillati</taxon>
        <taxon>Bacillota</taxon>
        <taxon>Bacilli</taxon>
        <taxon>Bacillales</taxon>
        <taxon>Bacillaceae</taxon>
        <taxon>Peribacillus</taxon>
    </lineage>
</organism>
<dbReference type="RefSeq" id="WP_305162323.1">
    <property type="nucleotide sequence ID" value="NZ_JAUUTP010000037.1"/>
</dbReference>
<gene>
    <name evidence="1" type="ORF">Q8G35_23695</name>
</gene>
<dbReference type="Proteomes" id="UP001178277">
    <property type="component" value="Unassembled WGS sequence"/>
</dbReference>
<accession>A0AA90P421</accession>
<sequence>MRIVHLLVNSNVTQDFELFRHKIGANIQEIKHLHVNKLFSRISLDIKS</sequence>
<name>A0AA90P421_9BACI</name>